<keyword evidence="2" id="KW-1185">Reference proteome</keyword>
<accession>A0A090MLI1</accession>
<evidence type="ECO:0000313" key="1">
    <source>
        <dbReference type="EMBL" id="CEG08295.1"/>
    </source>
</evidence>
<evidence type="ECO:0008006" key="3">
    <source>
        <dbReference type="Google" id="ProtNLM"/>
    </source>
</evidence>
<proteinExistence type="predicted"/>
<gene>
    <name evidence="1" type="ORF">BN961_01709</name>
</gene>
<dbReference type="EMBL" id="CCAZ020000001">
    <property type="protein sequence ID" value="CEG08295.1"/>
    <property type="molecule type" value="Genomic_DNA"/>
</dbReference>
<reference evidence="1 2" key="1">
    <citation type="journal article" date="2014" name="Genome Announc.">
        <title>Genome Sequence of Afipia felis Strain 76713, Isolated in Hospital Water Using an Amoeba Co-Culture Procedure.</title>
        <authorList>
            <person name="Benamar S."/>
            <person name="La Scola B."/>
            <person name="Croce O."/>
        </authorList>
    </citation>
    <scope>NUCLEOTIDE SEQUENCE [LARGE SCALE GENOMIC DNA]</scope>
    <source>
        <strain evidence="1 2">76713</strain>
    </source>
</reference>
<name>A0A090MLI1_AFIFE</name>
<protein>
    <recommendedName>
        <fullName evidence="3">PAS domain protein</fullName>
    </recommendedName>
</protein>
<comment type="caution">
    <text evidence="1">The sequence shown here is derived from an EMBL/GenBank/DDBJ whole genome shotgun (WGS) entry which is preliminary data.</text>
</comment>
<evidence type="ECO:0000313" key="2">
    <source>
        <dbReference type="Proteomes" id="UP000035762"/>
    </source>
</evidence>
<dbReference type="RefSeq" id="WP_009339231.1">
    <property type="nucleotide sequence ID" value="NZ_CCAZ020000001.1"/>
</dbReference>
<dbReference type="STRING" id="1035.BN961_01709"/>
<sequence length="210" mass="24107">MSAKRDILPDDTASFPGTTIEVVRAIQQRDLLNKWLSLYTPLQHAPPFEEFHLECNETDCASAVLYTVKVENGHQRIMIDSGGTRLAKAYGATGIGRELSEYLGPKLIPVIMPIYEECIRRGLPVYTVSRLHDRDKRKVDLERLLLPFSDGKRITRIFASFETISPEGHFDINQLMRERLPIDVVRAVIDKKLYFKPPPRISPRDKIEFE</sequence>
<organism evidence="1 2">
    <name type="scientific">Afipia felis</name>
    <name type="common">Cat scratch disease bacillus</name>
    <dbReference type="NCBI Taxonomy" id="1035"/>
    <lineage>
        <taxon>Bacteria</taxon>
        <taxon>Pseudomonadati</taxon>
        <taxon>Pseudomonadota</taxon>
        <taxon>Alphaproteobacteria</taxon>
        <taxon>Hyphomicrobiales</taxon>
        <taxon>Nitrobacteraceae</taxon>
        <taxon>Afipia</taxon>
    </lineage>
</organism>
<dbReference type="Proteomes" id="UP000035762">
    <property type="component" value="Unassembled WGS sequence"/>
</dbReference>
<dbReference type="OrthoDB" id="8139804at2"/>
<dbReference type="AlphaFoldDB" id="A0A090MLI1"/>